<feature type="region of interest" description="Disordered" evidence="1">
    <location>
        <begin position="1"/>
        <end position="26"/>
    </location>
</feature>
<reference evidence="2" key="1">
    <citation type="submission" date="2018-11" db="EMBL/GenBank/DDBJ databases">
        <authorList>
            <consortium name="Pathogen Informatics"/>
        </authorList>
    </citation>
    <scope>NUCLEOTIDE SEQUENCE</scope>
</reference>
<gene>
    <name evidence="2" type="ORF">PXEA_LOCUS7811</name>
</gene>
<dbReference type="EMBL" id="CAAALY010020923">
    <property type="protein sequence ID" value="VEL14371.1"/>
    <property type="molecule type" value="Genomic_DNA"/>
</dbReference>
<proteinExistence type="predicted"/>
<feature type="compositionally biased region" description="Low complexity" evidence="1">
    <location>
        <begin position="1"/>
        <end position="17"/>
    </location>
</feature>
<protein>
    <submittedName>
        <fullName evidence="2">Uncharacterized protein</fullName>
    </submittedName>
</protein>
<evidence type="ECO:0000256" key="1">
    <source>
        <dbReference type="SAM" id="MobiDB-lite"/>
    </source>
</evidence>
<dbReference type="Proteomes" id="UP000784294">
    <property type="component" value="Unassembled WGS sequence"/>
</dbReference>
<feature type="region of interest" description="Disordered" evidence="1">
    <location>
        <begin position="131"/>
        <end position="157"/>
    </location>
</feature>
<sequence>MEPNSLSPPSTSSHTPLAGPPEQLSFITPNCLTSSIEESAPTCETATEVTPLFVSNTLSSSSSECPSASLNYNSLGSPKNHFPETRHSFGADSSNLSPSNLPLTRDIRTMTSSNQEGNAVLRYYQLQQMPHLRLPPPGPRKKTTNIPQLPGLLSTSRNKSASLASRLSYDFSSHDRNTILQQGIRVHQLSPSKPLQISA</sequence>
<name>A0A448WL15_9PLAT</name>
<dbReference type="AlphaFoldDB" id="A0A448WL15"/>
<evidence type="ECO:0000313" key="2">
    <source>
        <dbReference type="EMBL" id="VEL14371.1"/>
    </source>
</evidence>
<evidence type="ECO:0000313" key="3">
    <source>
        <dbReference type="Proteomes" id="UP000784294"/>
    </source>
</evidence>
<accession>A0A448WL15</accession>
<keyword evidence="3" id="KW-1185">Reference proteome</keyword>
<comment type="caution">
    <text evidence="2">The sequence shown here is derived from an EMBL/GenBank/DDBJ whole genome shotgun (WGS) entry which is preliminary data.</text>
</comment>
<organism evidence="2 3">
    <name type="scientific">Protopolystoma xenopodis</name>
    <dbReference type="NCBI Taxonomy" id="117903"/>
    <lineage>
        <taxon>Eukaryota</taxon>
        <taxon>Metazoa</taxon>
        <taxon>Spiralia</taxon>
        <taxon>Lophotrochozoa</taxon>
        <taxon>Platyhelminthes</taxon>
        <taxon>Monogenea</taxon>
        <taxon>Polyopisthocotylea</taxon>
        <taxon>Polystomatidea</taxon>
        <taxon>Polystomatidae</taxon>
        <taxon>Protopolystoma</taxon>
    </lineage>
</organism>